<sequence length="101" mass="11663">MMRYEEKPFLRFLDGYVLWAIDALDDKQQALLDDFGASLGEEDGAATCWRDFVSVRMHLPEDFAAWIKATWTKVEEDAARDGRQANPTEFARLFVDVNFPN</sequence>
<reference evidence="1 2" key="1">
    <citation type="submission" date="2024-09" db="EMBL/GenBank/DDBJ databases">
        <authorList>
            <person name="Sun Q."/>
            <person name="Mori K."/>
        </authorList>
    </citation>
    <scope>NUCLEOTIDE SEQUENCE [LARGE SCALE GENOMIC DNA]</scope>
    <source>
        <strain evidence="1 2">CCM 7706</strain>
    </source>
</reference>
<gene>
    <name evidence="1" type="ORF">ACFFJC_09010</name>
</gene>
<dbReference type="Proteomes" id="UP001589798">
    <property type="component" value="Unassembled WGS sequence"/>
</dbReference>
<dbReference type="EMBL" id="JBHLWK010000010">
    <property type="protein sequence ID" value="MFC0204411.1"/>
    <property type="molecule type" value="Genomic_DNA"/>
</dbReference>
<proteinExistence type="predicted"/>
<organism evidence="1 2">
    <name type="scientific">Novosphingobium soli</name>
    <dbReference type="NCBI Taxonomy" id="574956"/>
    <lineage>
        <taxon>Bacteria</taxon>
        <taxon>Pseudomonadati</taxon>
        <taxon>Pseudomonadota</taxon>
        <taxon>Alphaproteobacteria</taxon>
        <taxon>Sphingomonadales</taxon>
        <taxon>Sphingomonadaceae</taxon>
        <taxon>Novosphingobium</taxon>
    </lineage>
</organism>
<protein>
    <submittedName>
        <fullName evidence="1">Uncharacterized protein</fullName>
    </submittedName>
</protein>
<keyword evidence="2" id="KW-1185">Reference proteome</keyword>
<name>A0ABV6CXC2_9SPHN</name>
<comment type="caution">
    <text evidence="1">The sequence shown here is derived from an EMBL/GenBank/DDBJ whole genome shotgun (WGS) entry which is preliminary data.</text>
</comment>
<accession>A0ABV6CXC2</accession>
<dbReference type="RefSeq" id="WP_379487160.1">
    <property type="nucleotide sequence ID" value="NZ_JBHLWK010000010.1"/>
</dbReference>
<evidence type="ECO:0000313" key="2">
    <source>
        <dbReference type="Proteomes" id="UP001589798"/>
    </source>
</evidence>
<evidence type="ECO:0000313" key="1">
    <source>
        <dbReference type="EMBL" id="MFC0204411.1"/>
    </source>
</evidence>